<dbReference type="InterPro" id="IPR020134">
    <property type="entry name" value="Phage_T7-like_6.7"/>
</dbReference>
<feature type="compositionally biased region" description="Low complexity" evidence="1">
    <location>
        <begin position="46"/>
        <end position="64"/>
    </location>
</feature>
<dbReference type="GeneID" id="54980043"/>
<dbReference type="RefSeq" id="YP_009789893.1">
    <property type="nucleotide sequence ID" value="NC_047819.1"/>
</dbReference>
<evidence type="ECO:0000313" key="3">
    <source>
        <dbReference type="Proteomes" id="UP000222626"/>
    </source>
</evidence>
<evidence type="ECO:0000256" key="1">
    <source>
        <dbReference type="SAM" id="MobiDB-lite"/>
    </source>
</evidence>
<dbReference type="KEGG" id="vg:54980043"/>
<name>A0A250KA86_9CAUD</name>
<reference evidence="2 3" key="1">
    <citation type="submission" date="2017-02" db="EMBL/GenBank/DDBJ databases">
        <title>T7phage infectious to Pectobacterium.</title>
        <authorList>
            <person name="Hirata H."/>
            <person name="Kashihara M."/>
        </authorList>
    </citation>
    <scope>NUCLEOTIDE SEQUENCE [LARGE SCALE GENOMIC DNA]</scope>
</reference>
<dbReference type="Proteomes" id="UP000222626">
    <property type="component" value="Segment"/>
</dbReference>
<dbReference type="Pfam" id="PF17570">
    <property type="entry name" value="T7-like_gp67"/>
    <property type="match status" value="1"/>
</dbReference>
<protein>
    <submittedName>
        <fullName evidence="2">Uncharacterized protein</fullName>
    </submittedName>
</protein>
<accession>A0A250KA86</accession>
<evidence type="ECO:0000313" key="2">
    <source>
        <dbReference type="EMBL" id="BBA26447.1"/>
    </source>
</evidence>
<feature type="region of interest" description="Disordered" evidence="1">
    <location>
        <begin position="1"/>
        <end position="78"/>
    </location>
</feature>
<sequence length="78" mass="7950">MCFSPKIKAPQIDPNAVKAPDPAPLTQAPSGVAFGDNADEGKAQQTTGVKSTTVTKSPTVSKPTGIRASIKSRLGANT</sequence>
<proteinExistence type="predicted"/>
<keyword evidence="3" id="KW-1185">Reference proteome</keyword>
<organism evidence="2 3">
    <name type="scientific">Pectobacterium phage PPWS4</name>
    <dbReference type="NCBI Taxonomy" id="1961914"/>
    <lineage>
        <taxon>Viruses</taxon>
        <taxon>Duplodnaviria</taxon>
        <taxon>Heunggongvirae</taxon>
        <taxon>Uroviricota</taxon>
        <taxon>Caudoviricetes</taxon>
        <taxon>Autographivirales</taxon>
        <taxon>Autotranscriptaviridae</taxon>
        <taxon>Studiervirinae</taxon>
        <taxon>Pektosvirus</taxon>
        <taxon>Pektosvirus PPWS4</taxon>
    </lineage>
</organism>
<dbReference type="EMBL" id="LC216347">
    <property type="protein sequence ID" value="BBA26447.1"/>
    <property type="molecule type" value="Genomic_DNA"/>
</dbReference>